<evidence type="ECO:0000259" key="8">
    <source>
        <dbReference type="PROSITE" id="PS50994"/>
    </source>
</evidence>
<dbReference type="InterPro" id="IPR039537">
    <property type="entry name" value="Retrotran_Ty1/copia-like"/>
</dbReference>
<comment type="caution">
    <text evidence="9">The sequence shown here is derived from an EMBL/GenBank/DDBJ whole genome shotgun (WGS) entry which is preliminary data.</text>
</comment>
<dbReference type="CDD" id="cd09272">
    <property type="entry name" value="RNase_HI_RT_Ty1"/>
    <property type="match status" value="1"/>
</dbReference>
<evidence type="ECO:0000259" key="7">
    <source>
        <dbReference type="PROSITE" id="PS50158"/>
    </source>
</evidence>
<evidence type="ECO:0000256" key="4">
    <source>
        <dbReference type="ARBA" id="ARBA00022801"/>
    </source>
</evidence>
<gene>
    <name evidence="9" type="primary">POLX_1212</name>
    <name evidence="9" type="ORF">CK203_057797</name>
</gene>
<reference evidence="9 10" key="1">
    <citation type="journal article" date="2018" name="PLoS Genet.">
        <title>Population sequencing reveals clonal diversity and ancestral inbreeding in the grapevine cultivar Chardonnay.</title>
        <authorList>
            <person name="Roach M.J."/>
            <person name="Johnson D.L."/>
            <person name="Bohlmann J."/>
            <person name="van Vuuren H.J."/>
            <person name="Jones S.J."/>
            <person name="Pretorius I.S."/>
            <person name="Schmidt S.A."/>
            <person name="Borneman A.R."/>
        </authorList>
    </citation>
    <scope>NUCLEOTIDE SEQUENCE [LARGE SCALE GENOMIC DNA]</scope>
    <source>
        <strain evidence="10">cv. Chardonnay</strain>
        <tissue evidence="9">Leaf</tissue>
    </source>
</reference>
<dbReference type="InterPro" id="IPR012337">
    <property type="entry name" value="RNaseH-like_sf"/>
</dbReference>
<dbReference type="PROSITE" id="PS50994">
    <property type="entry name" value="INTEGRASE"/>
    <property type="match status" value="1"/>
</dbReference>
<dbReference type="GO" id="GO:0006508">
    <property type="term" value="P:proteolysis"/>
    <property type="evidence" value="ECO:0007669"/>
    <property type="project" value="UniProtKB-KW"/>
</dbReference>
<dbReference type="SUPFAM" id="SSF53098">
    <property type="entry name" value="Ribonuclease H-like"/>
    <property type="match status" value="1"/>
</dbReference>
<dbReference type="Gene3D" id="3.30.420.10">
    <property type="entry name" value="Ribonuclease H-like superfamily/Ribonuclease H"/>
    <property type="match status" value="1"/>
</dbReference>
<feature type="domain" description="Integrase catalytic" evidence="8">
    <location>
        <begin position="419"/>
        <end position="589"/>
    </location>
</feature>
<dbReference type="Proteomes" id="UP000288805">
    <property type="component" value="Unassembled WGS sequence"/>
</dbReference>
<keyword evidence="4" id="KW-0378">Hydrolase</keyword>
<keyword evidence="1" id="KW-0645">Protease</keyword>
<feature type="region of interest" description="Disordered" evidence="6">
    <location>
        <begin position="861"/>
        <end position="882"/>
    </location>
</feature>
<dbReference type="Pfam" id="PF25597">
    <property type="entry name" value="SH3_retrovirus"/>
    <property type="match status" value="1"/>
</dbReference>
<dbReference type="PANTHER" id="PTHR42648:SF28">
    <property type="entry name" value="TRANSPOSON-ENCODED PROTEIN WITH RIBONUCLEASE H-LIKE AND RETROVIRUS ZINC FINGER-LIKE DOMAINS"/>
    <property type="match status" value="1"/>
</dbReference>
<dbReference type="Gene3D" id="4.10.60.10">
    <property type="entry name" value="Zinc finger, CCHC-type"/>
    <property type="match status" value="1"/>
</dbReference>
<evidence type="ECO:0000256" key="1">
    <source>
        <dbReference type="ARBA" id="ARBA00022670"/>
    </source>
</evidence>
<accession>A0A438GLU8</accession>
<evidence type="ECO:0000256" key="5">
    <source>
        <dbReference type="PROSITE-ProRule" id="PRU00047"/>
    </source>
</evidence>
<feature type="region of interest" description="Disordered" evidence="6">
    <location>
        <begin position="193"/>
        <end position="237"/>
    </location>
</feature>
<dbReference type="InterPro" id="IPR001584">
    <property type="entry name" value="Integrase_cat-core"/>
</dbReference>
<dbReference type="InterPro" id="IPR013103">
    <property type="entry name" value="RVT_2"/>
</dbReference>
<evidence type="ECO:0000313" key="10">
    <source>
        <dbReference type="Proteomes" id="UP000288805"/>
    </source>
</evidence>
<dbReference type="AlphaFoldDB" id="A0A438GLU8"/>
<feature type="compositionally biased region" description="Basic and acidic residues" evidence="6">
    <location>
        <begin position="868"/>
        <end position="882"/>
    </location>
</feature>
<dbReference type="PROSITE" id="PS50158">
    <property type="entry name" value="ZF_CCHC"/>
    <property type="match status" value="1"/>
</dbReference>
<dbReference type="InterPro" id="IPR043502">
    <property type="entry name" value="DNA/RNA_pol_sf"/>
</dbReference>
<evidence type="ECO:0000256" key="3">
    <source>
        <dbReference type="ARBA" id="ARBA00022750"/>
    </source>
</evidence>
<organism evidence="9 10">
    <name type="scientific">Vitis vinifera</name>
    <name type="common">Grape</name>
    <dbReference type="NCBI Taxonomy" id="29760"/>
    <lineage>
        <taxon>Eukaryota</taxon>
        <taxon>Viridiplantae</taxon>
        <taxon>Streptophyta</taxon>
        <taxon>Embryophyta</taxon>
        <taxon>Tracheophyta</taxon>
        <taxon>Spermatophyta</taxon>
        <taxon>Magnoliopsida</taxon>
        <taxon>eudicotyledons</taxon>
        <taxon>Gunneridae</taxon>
        <taxon>Pentapetalae</taxon>
        <taxon>rosids</taxon>
        <taxon>Vitales</taxon>
        <taxon>Vitaceae</taxon>
        <taxon>Viteae</taxon>
        <taxon>Vitis</taxon>
    </lineage>
</organism>
<dbReference type="Pfam" id="PF00098">
    <property type="entry name" value="zf-CCHC"/>
    <property type="match status" value="1"/>
</dbReference>
<dbReference type="GO" id="GO:0004190">
    <property type="term" value="F:aspartic-type endopeptidase activity"/>
    <property type="evidence" value="ECO:0007669"/>
    <property type="project" value="UniProtKB-KW"/>
</dbReference>
<keyword evidence="2" id="KW-0479">Metal-binding</keyword>
<proteinExistence type="predicted"/>
<dbReference type="GO" id="GO:0008270">
    <property type="term" value="F:zinc ion binding"/>
    <property type="evidence" value="ECO:0007669"/>
    <property type="project" value="UniProtKB-KW"/>
</dbReference>
<dbReference type="GO" id="GO:0015074">
    <property type="term" value="P:DNA integration"/>
    <property type="evidence" value="ECO:0007669"/>
    <property type="project" value="InterPro"/>
</dbReference>
<dbReference type="InterPro" id="IPR036397">
    <property type="entry name" value="RNaseH_sf"/>
</dbReference>
<dbReference type="Pfam" id="PF07727">
    <property type="entry name" value="RVT_2"/>
    <property type="match status" value="1"/>
</dbReference>
<protein>
    <submittedName>
        <fullName evidence="9">Retrovirus-related Pol polyprotein from transposon TNT 1-94</fullName>
    </submittedName>
</protein>
<dbReference type="EMBL" id="QGNW01000398">
    <property type="protein sequence ID" value="RVW73171.1"/>
    <property type="molecule type" value="Genomic_DNA"/>
</dbReference>
<evidence type="ECO:0000256" key="6">
    <source>
        <dbReference type="SAM" id="MobiDB-lite"/>
    </source>
</evidence>
<dbReference type="SMART" id="SM00343">
    <property type="entry name" value="ZnF_C2HC"/>
    <property type="match status" value="1"/>
</dbReference>
<dbReference type="Pfam" id="PF00665">
    <property type="entry name" value="rve"/>
    <property type="match status" value="1"/>
</dbReference>
<dbReference type="InterPro" id="IPR057670">
    <property type="entry name" value="SH3_retrovirus"/>
</dbReference>
<keyword evidence="5" id="KW-0862">Zinc</keyword>
<feature type="domain" description="CCHC-type" evidence="7">
    <location>
        <begin position="239"/>
        <end position="254"/>
    </location>
</feature>
<dbReference type="PANTHER" id="PTHR42648">
    <property type="entry name" value="TRANSPOSASE, PUTATIVE-RELATED"/>
    <property type="match status" value="1"/>
</dbReference>
<dbReference type="SUPFAM" id="SSF56672">
    <property type="entry name" value="DNA/RNA polymerases"/>
    <property type="match status" value="1"/>
</dbReference>
<dbReference type="Pfam" id="PF22936">
    <property type="entry name" value="Pol_BBD"/>
    <property type="match status" value="1"/>
</dbReference>
<keyword evidence="5" id="KW-0863">Zinc-finger</keyword>
<feature type="compositionally biased region" description="Low complexity" evidence="6">
    <location>
        <begin position="208"/>
        <end position="224"/>
    </location>
</feature>
<dbReference type="InterPro" id="IPR001878">
    <property type="entry name" value="Znf_CCHC"/>
</dbReference>
<keyword evidence="3" id="KW-0064">Aspartyl protease</keyword>
<name>A0A438GLU8_VITVI</name>
<evidence type="ECO:0000256" key="2">
    <source>
        <dbReference type="ARBA" id="ARBA00022723"/>
    </source>
</evidence>
<dbReference type="GO" id="GO:0003676">
    <property type="term" value="F:nucleic acid binding"/>
    <property type="evidence" value="ECO:0007669"/>
    <property type="project" value="InterPro"/>
</dbReference>
<evidence type="ECO:0000313" key="9">
    <source>
        <dbReference type="EMBL" id="RVW73171.1"/>
    </source>
</evidence>
<dbReference type="SUPFAM" id="SSF57756">
    <property type="entry name" value="Retrovirus zinc finger-like domains"/>
    <property type="match status" value="1"/>
</dbReference>
<dbReference type="Pfam" id="PF14223">
    <property type="entry name" value="Retrotran_gag_2"/>
    <property type="match status" value="1"/>
</dbReference>
<sequence length="1017" mass="115157">MAEEAGNASGIEKFDGIDFAYWRMQIEDYLYGRKLHLPLLGTKPESMKAEEWALLDRQVLGVIRLTLSRSVAHNVVKEKTTTDLMKALSGMYEKPSANNKVHLMKKLFNLKMTENASVAQHLNEFNTITNQLSSVEIDFDDEIRALIVLASLPNSWEAMRMVVSNSTGKEKLKYNDIRDLILAEEIRRRDAGETSGSGFALNLETRGRGNNRNSNQGRSNSRNSNRNRSKSRSGQQVQCWNCGKTGHFKRQCKNPKKKNEDDSANAVTEEVQDTLLLAVDSPLDDWVLDLGASFHTTPHREIIQNYVAGDFGKVYLADGSALDVVGLGDVRISLPNGSVWLLEKVRHIPDLRRNLISVGQLDDEGHAILFVGGTWKVTKGARVLARGKKTGTLYMTSCPRDTIAVADARKQKKVSFLKTGRTPKAEKLELVHTDLWGPSPVASLGGSRYYITFIDDSSRKVWVYFLKNKYDVFVTFKKWKAMVETETGLKVKCLRSDNGGEYIDGGFSEYCAAQGIRMEKTIPGTPQQNGVAERMNITLNERARSMRLHAGLPKTFWADAVSTAAYLINRGPSVPMEFRLPEEVWSVKNMFFIGYGDEKFGYRFWDEQNRKIIRSRNVIFNEQVMYKDSRKEGFAQQVVYRIKNEHDGSKRYKARLFVKGFQQKEGIDYTEIFSPVVKTSTIRLVLGMVTAENLHLEQLDVKTTFLHGDLEEDLYMIQPEGFIVQGQENLVCKLRKSLYGLKQAPRQWYKKFDNFMHRIGFKRCEADHCCYVKSFDNSYIILLLYVDDMLIAGSDIEKINNLKKQLSKQFAMKDLGTAKQILGMRIIRDKANGTLKLSQSEYVKKVLSRFNMNEAKPVSTPLGSHFKLSKEQSPKTGEERDHMSKVPYASAIGSLMYAMVCTRPDIAYAVGVVSRFMSRPRKQHWEAIKWILRYLKGSLDTCLCFTGASLKLQGYVDADFAGDIDSRKSTTGFVFTLGGTVISWTSNLQKIVMLSTTEVEYVAATEAGKEMIGYMVS</sequence>
<dbReference type="InterPro" id="IPR036875">
    <property type="entry name" value="Znf_CCHC_sf"/>
</dbReference>
<dbReference type="InterPro" id="IPR054722">
    <property type="entry name" value="PolX-like_BBD"/>
</dbReference>